<organism evidence="1 2">
    <name type="scientific">Trifolium pratense</name>
    <name type="common">Red clover</name>
    <dbReference type="NCBI Taxonomy" id="57577"/>
    <lineage>
        <taxon>Eukaryota</taxon>
        <taxon>Viridiplantae</taxon>
        <taxon>Streptophyta</taxon>
        <taxon>Embryophyta</taxon>
        <taxon>Tracheophyta</taxon>
        <taxon>Spermatophyta</taxon>
        <taxon>Magnoliopsida</taxon>
        <taxon>eudicotyledons</taxon>
        <taxon>Gunneridae</taxon>
        <taxon>Pentapetalae</taxon>
        <taxon>rosids</taxon>
        <taxon>fabids</taxon>
        <taxon>Fabales</taxon>
        <taxon>Fabaceae</taxon>
        <taxon>Papilionoideae</taxon>
        <taxon>50 kb inversion clade</taxon>
        <taxon>NPAAA clade</taxon>
        <taxon>Hologalegina</taxon>
        <taxon>IRL clade</taxon>
        <taxon>Trifolieae</taxon>
        <taxon>Trifolium</taxon>
    </lineage>
</organism>
<comment type="caution">
    <text evidence="1">The sequence shown here is derived from an EMBL/GenBank/DDBJ whole genome shotgun (WGS) entry which is preliminary data.</text>
</comment>
<reference evidence="1 2" key="1">
    <citation type="journal article" date="2014" name="Am. J. Bot.">
        <title>Genome assembly and annotation for red clover (Trifolium pratense; Fabaceae).</title>
        <authorList>
            <person name="Istvanek J."/>
            <person name="Jaros M."/>
            <person name="Krenek A."/>
            <person name="Repkova J."/>
        </authorList>
    </citation>
    <scope>NUCLEOTIDE SEQUENCE [LARGE SCALE GENOMIC DNA]</scope>
    <source>
        <strain evidence="2">cv. Tatra</strain>
        <tissue evidence="1">Young leaves</tissue>
    </source>
</reference>
<sequence>EQSTQRLRDTWVDEEWLWNLKWRRNLFVWEADLMDDLMGTLNSIHITNAQEIWFWKHNATGIFSVKSAYSVVELSSGIDVVPPEVYGLILAKV</sequence>
<gene>
    <name evidence="1" type="ORF">L195_g044789</name>
</gene>
<reference evidence="1 2" key="2">
    <citation type="journal article" date="2017" name="Front. Plant Sci.">
        <title>Gene Classification and Mining of Molecular Markers Useful in Red Clover (Trifolium pratense) Breeding.</title>
        <authorList>
            <person name="Istvanek J."/>
            <person name="Dluhosova J."/>
            <person name="Dluhos P."/>
            <person name="Patkova L."/>
            <person name="Nedelnik J."/>
            <person name="Repkova J."/>
        </authorList>
    </citation>
    <scope>NUCLEOTIDE SEQUENCE [LARGE SCALE GENOMIC DNA]</scope>
    <source>
        <strain evidence="2">cv. Tatra</strain>
        <tissue evidence="1">Young leaves</tissue>
    </source>
</reference>
<feature type="non-terminal residue" evidence="1">
    <location>
        <position position="1"/>
    </location>
</feature>
<name>A0A2K3MD28_TRIPR</name>
<accession>A0A2K3MD28</accession>
<evidence type="ECO:0000313" key="2">
    <source>
        <dbReference type="Proteomes" id="UP000236291"/>
    </source>
</evidence>
<proteinExistence type="predicted"/>
<dbReference type="EMBL" id="ASHM01057380">
    <property type="protein sequence ID" value="PNX88678.1"/>
    <property type="molecule type" value="Genomic_DNA"/>
</dbReference>
<evidence type="ECO:0000313" key="1">
    <source>
        <dbReference type="EMBL" id="PNX88678.1"/>
    </source>
</evidence>
<dbReference type="Proteomes" id="UP000236291">
    <property type="component" value="Unassembled WGS sequence"/>
</dbReference>
<protein>
    <submittedName>
        <fullName evidence="1">Uncharacterized protein</fullName>
    </submittedName>
</protein>
<dbReference type="AlphaFoldDB" id="A0A2K3MD28"/>